<reference evidence="1 2" key="1">
    <citation type="journal article" date="2015" name="Stand. Genomic Sci.">
        <title>Genomic Encyclopedia of Bacterial and Archaeal Type Strains, Phase III: the genomes of soil and plant-associated and newly described type strains.</title>
        <authorList>
            <person name="Whitman W.B."/>
            <person name="Woyke T."/>
            <person name="Klenk H.P."/>
            <person name="Zhou Y."/>
            <person name="Lilburn T.G."/>
            <person name="Beck B.J."/>
            <person name="De Vos P."/>
            <person name="Vandamme P."/>
            <person name="Eisen J.A."/>
            <person name="Garrity G."/>
            <person name="Hugenholtz P."/>
            <person name="Kyrpides N.C."/>
        </authorList>
    </citation>
    <scope>NUCLEOTIDE SEQUENCE [LARGE SCALE GENOMIC DNA]</scope>
    <source>
        <strain evidence="1 2">CV53</strain>
    </source>
</reference>
<proteinExistence type="predicted"/>
<sequence length="38" mass="4078">MAGTTSHTCNIEVTYIMLPGGPCISELTDDLCWGHPNV</sequence>
<comment type="caution">
    <text evidence="1">The sequence shown here is derived from an EMBL/GenBank/DDBJ whole genome shotgun (WGS) entry which is preliminary data.</text>
</comment>
<evidence type="ECO:0000313" key="1">
    <source>
        <dbReference type="EMBL" id="TCN19721.1"/>
    </source>
</evidence>
<name>A0A4R2B077_9BACI</name>
<accession>A0A4R2B077</accession>
<dbReference type="EMBL" id="SLVV01000016">
    <property type="protein sequence ID" value="TCN19721.1"/>
    <property type="molecule type" value="Genomic_DNA"/>
</dbReference>
<dbReference type="AlphaFoldDB" id="A0A4R2B077"/>
<keyword evidence="2" id="KW-1185">Reference proteome</keyword>
<evidence type="ECO:0000313" key="2">
    <source>
        <dbReference type="Proteomes" id="UP000295689"/>
    </source>
</evidence>
<dbReference type="Proteomes" id="UP000295689">
    <property type="component" value="Unassembled WGS sequence"/>
</dbReference>
<gene>
    <name evidence="1" type="ORF">EV146_11623</name>
</gene>
<organism evidence="1 2">
    <name type="scientific">Mesobacillus foraminis</name>
    <dbReference type="NCBI Taxonomy" id="279826"/>
    <lineage>
        <taxon>Bacteria</taxon>
        <taxon>Bacillati</taxon>
        <taxon>Bacillota</taxon>
        <taxon>Bacilli</taxon>
        <taxon>Bacillales</taxon>
        <taxon>Bacillaceae</taxon>
        <taxon>Mesobacillus</taxon>
    </lineage>
</organism>
<protein>
    <submittedName>
        <fullName evidence="1">Uncharacterized protein</fullName>
    </submittedName>
</protein>